<protein>
    <submittedName>
        <fullName evidence="2">Uncharacterized protein</fullName>
    </submittedName>
</protein>
<dbReference type="Proteomes" id="UP000017836">
    <property type="component" value="Unassembled WGS sequence"/>
</dbReference>
<feature type="region of interest" description="Disordered" evidence="1">
    <location>
        <begin position="39"/>
        <end position="82"/>
    </location>
</feature>
<evidence type="ECO:0000313" key="3">
    <source>
        <dbReference type="Proteomes" id="UP000017836"/>
    </source>
</evidence>
<dbReference type="AlphaFoldDB" id="W1PD18"/>
<sequence>MQSTLIQPSRGLPLCISGIIPRFALSSMEIADHDRRREAMKKQRSGLRNSSSSGYAQVGSHGNHPRMARGSKAEGSASDQTFSFRLCAKAA</sequence>
<accession>W1PD18</accession>
<evidence type="ECO:0000313" key="2">
    <source>
        <dbReference type="EMBL" id="ERN04945.1"/>
    </source>
</evidence>
<keyword evidence="3" id="KW-1185">Reference proteome</keyword>
<dbReference type="HOGENOM" id="CLU_2430019_0_0_1"/>
<proteinExistence type="predicted"/>
<evidence type="ECO:0000256" key="1">
    <source>
        <dbReference type="SAM" id="MobiDB-lite"/>
    </source>
</evidence>
<name>W1PD18_AMBTC</name>
<dbReference type="EMBL" id="KI394095">
    <property type="protein sequence ID" value="ERN04945.1"/>
    <property type="molecule type" value="Genomic_DNA"/>
</dbReference>
<reference evidence="3" key="1">
    <citation type="journal article" date="2013" name="Science">
        <title>The Amborella genome and the evolution of flowering plants.</title>
        <authorList>
            <consortium name="Amborella Genome Project"/>
        </authorList>
    </citation>
    <scope>NUCLEOTIDE SEQUENCE [LARGE SCALE GENOMIC DNA]</scope>
</reference>
<dbReference type="Gramene" id="ERN04945">
    <property type="protein sequence ID" value="ERN04945"/>
    <property type="gene ID" value="AMTR_s00080p00134650"/>
</dbReference>
<feature type="compositionally biased region" description="Polar residues" evidence="1">
    <location>
        <begin position="46"/>
        <end position="55"/>
    </location>
</feature>
<organism evidence="2 3">
    <name type="scientific">Amborella trichopoda</name>
    <dbReference type="NCBI Taxonomy" id="13333"/>
    <lineage>
        <taxon>Eukaryota</taxon>
        <taxon>Viridiplantae</taxon>
        <taxon>Streptophyta</taxon>
        <taxon>Embryophyta</taxon>
        <taxon>Tracheophyta</taxon>
        <taxon>Spermatophyta</taxon>
        <taxon>Magnoliopsida</taxon>
        <taxon>Amborellales</taxon>
        <taxon>Amborellaceae</taxon>
        <taxon>Amborella</taxon>
    </lineage>
</organism>
<gene>
    <name evidence="2" type="ORF">AMTR_s00080p00134650</name>
</gene>